<proteinExistence type="predicted"/>
<feature type="domain" description="Right handed beta helix" evidence="2">
    <location>
        <begin position="242"/>
        <end position="391"/>
    </location>
</feature>
<feature type="compositionally biased region" description="Low complexity" evidence="1">
    <location>
        <begin position="389"/>
        <end position="400"/>
    </location>
</feature>
<dbReference type="RefSeq" id="WP_207860973.1">
    <property type="nucleotide sequence ID" value="NZ_JAFREP010000021.1"/>
</dbReference>
<dbReference type="Proteomes" id="UP000664417">
    <property type="component" value="Unassembled WGS sequence"/>
</dbReference>
<dbReference type="Pfam" id="PF13229">
    <property type="entry name" value="Beta_helix"/>
    <property type="match status" value="1"/>
</dbReference>
<evidence type="ECO:0000313" key="3">
    <source>
        <dbReference type="EMBL" id="MBO1320998.1"/>
    </source>
</evidence>
<reference evidence="3" key="1">
    <citation type="submission" date="2021-03" db="EMBL/GenBank/DDBJ databases">
        <authorList>
            <person name="Wang G."/>
        </authorList>
    </citation>
    <scope>NUCLEOTIDE SEQUENCE</scope>
    <source>
        <strain evidence="3">KCTC 12899</strain>
    </source>
</reference>
<comment type="caution">
    <text evidence="3">The sequence shown here is derived from an EMBL/GenBank/DDBJ whole genome shotgun (WGS) entry which is preliminary data.</text>
</comment>
<evidence type="ECO:0000256" key="1">
    <source>
        <dbReference type="SAM" id="MobiDB-lite"/>
    </source>
</evidence>
<protein>
    <submittedName>
        <fullName evidence="3">Right-handed parallel beta-helix repeat-containing protein</fullName>
    </submittedName>
</protein>
<dbReference type="Gene3D" id="2.160.20.10">
    <property type="entry name" value="Single-stranded right-handed beta-helix, Pectin lyase-like"/>
    <property type="match status" value="1"/>
</dbReference>
<dbReference type="AlphaFoldDB" id="A0A8J7U5Z6"/>
<dbReference type="SUPFAM" id="SSF51126">
    <property type="entry name" value="Pectin lyase-like"/>
    <property type="match status" value="1"/>
</dbReference>
<organism evidence="3 4">
    <name type="scientific">Acanthopleuribacter pedis</name>
    <dbReference type="NCBI Taxonomy" id="442870"/>
    <lineage>
        <taxon>Bacteria</taxon>
        <taxon>Pseudomonadati</taxon>
        <taxon>Acidobacteriota</taxon>
        <taxon>Holophagae</taxon>
        <taxon>Acanthopleuribacterales</taxon>
        <taxon>Acanthopleuribacteraceae</taxon>
        <taxon>Acanthopleuribacter</taxon>
    </lineage>
</organism>
<dbReference type="InterPro" id="IPR012334">
    <property type="entry name" value="Pectin_lyas_fold"/>
</dbReference>
<dbReference type="InterPro" id="IPR039448">
    <property type="entry name" value="Beta_helix"/>
</dbReference>
<keyword evidence="4" id="KW-1185">Reference proteome</keyword>
<feature type="compositionally biased region" description="Polar residues" evidence="1">
    <location>
        <begin position="379"/>
        <end position="388"/>
    </location>
</feature>
<sequence length="527" mass="57065">MRVLLWVFFGCFLTVLPSYAQIDFRDYYADTTGRVDCTQALIQALMDAKNGEIIEMPEGTFLIQDFDLRGSGSNIRSVKIKGAGKGRTVILTDKFYPRDVADVSLESLAFKGINNTDVDGEIQGTALVAIANSSKFVMKGCEINGSAEDLISVFHVPQVTMTHNGFFKSGLAGRMESDGIRVRGWAVALGAVTGTIQTNHMLEIARGGIFLGSASNGLHIEDNTIDLYLGSDTPRADGLTIGNSGIYIGQEASSIKNVVVHDNRIYNTNINGLRINGLNATVTDNIFTNNGTTAIKAHVLEGATIARNTIREVREGIRFVSQGLISGVTVNDNKLYNTETGIGASVDGKGGSFDSIHILNNTIMGSKVTGVLLWGESDSPTHGNSVQGNTISNGNPNNPTTNPLYTAKPFIWGGIVLFHTNGTYVDNNWIFGQLMETPTTTLHGKLFWRQNHVYAGGGKDGRITRTSVYSPTCVDSDFGGVTLRDTREWHVDRMNFTNITTPVTQINGVDNRICSGTFTPTTTDCYE</sequence>
<feature type="region of interest" description="Disordered" evidence="1">
    <location>
        <begin position="379"/>
        <end position="400"/>
    </location>
</feature>
<name>A0A8J7U5Z6_9BACT</name>
<gene>
    <name evidence="3" type="ORF">J3U88_21145</name>
</gene>
<accession>A0A8J7U5Z6</accession>
<evidence type="ECO:0000259" key="2">
    <source>
        <dbReference type="Pfam" id="PF13229"/>
    </source>
</evidence>
<evidence type="ECO:0000313" key="4">
    <source>
        <dbReference type="Proteomes" id="UP000664417"/>
    </source>
</evidence>
<dbReference type="InterPro" id="IPR011050">
    <property type="entry name" value="Pectin_lyase_fold/virulence"/>
</dbReference>
<dbReference type="InterPro" id="IPR006626">
    <property type="entry name" value="PbH1"/>
</dbReference>
<dbReference type="SMART" id="SM00710">
    <property type="entry name" value="PbH1"/>
    <property type="match status" value="9"/>
</dbReference>
<dbReference type="EMBL" id="JAFREP010000021">
    <property type="protein sequence ID" value="MBO1320998.1"/>
    <property type="molecule type" value="Genomic_DNA"/>
</dbReference>